<gene>
    <name evidence="19" type="ORF">A1O3_06896</name>
</gene>
<keyword evidence="8 16" id="KW-0808">Transferase</keyword>
<evidence type="ECO:0000256" key="5">
    <source>
        <dbReference type="ARBA" id="ARBA00012483"/>
    </source>
</evidence>
<organism evidence="19 20">
    <name type="scientific">Capronia epimyces CBS 606.96</name>
    <dbReference type="NCBI Taxonomy" id="1182542"/>
    <lineage>
        <taxon>Eukaryota</taxon>
        <taxon>Fungi</taxon>
        <taxon>Dikarya</taxon>
        <taxon>Ascomycota</taxon>
        <taxon>Pezizomycotina</taxon>
        <taxon>Eurotiomycetes</taxon>
        <taxon>Chaetothyriomycetidae</taxon>
        <taxon>Chaetothyriales</taxon>
        <taxon>Herpotrichiellaceae</taxon>
        <taxon>Capronia</taxon>
    </lineage>
</organism>
<comment type="catalytic activity">
    <reaction evidence="1 16">
        <text>S-ubiquitinyl-[E2 ubiquitin-conjugating enzyme]-L-cysteine + [acceptor protein]-L-lysine = [E2 ubiquitin-conjugating enzyme]-L-cysteine + N(6)-ubiquitinyl-[acceptor protein]-L-lysine.</text>
        <dbReference type="EC" id="2.3.2.27"/>
    </reaction>
</comment>
<evidence type="ECO:0000256" key="14">
    <source>
        <dbReference type="ARBA" id="ARBA00055150"/>
    </source>
</evidence>
<dbReference type="EMBL" id="AMGY01000006">
    <property type="protein sequence ID" value="EXJ80612.1"/>
    <property type="molecule type" value="Genomic_DNA"/>
</dbReference>
<dbReference type="GO" id="GO:0005829">
    <property type="term" value="C:cytosol"/>
    <property type="evidence" value="ECO:0007669"/>
    <property type="project" value="UniProtKB-SubCell"/>
</dbReference>
<comment type="caution">
    <text evidence="19">The sequence shown here is derived from an EMBL/GenBank/DDBJ whole genome shotgun (WGS) entry which is preliminary data.</text>
</comment>
<evidence type="ECO:0000256" key="4">
    <source>
        <dbReference type="ARBA" id="ARBA00007997"/>
    </source>
</evidence>
<comment type="similarity">
    <text evidence="4 16">Belongs to the LTN1 family.</text>
</comment>
<keyword evidence="20" id="KW-1185">Reference proteome</keyword>
<accession>W9XJB9</accession>
<name>W9XJB9_9EURO</name>
<dbReference type="GO" id="GO:1990116">
    <property type="term" value="P:ribosome-associated ubiquitin-dependent protein catabolic process"/>
    <property type="evidence" value="ECO:0007669"/>
    <property type="project" value="UniProtKB-UniRule"/>
</dbReference>
<feature type="domain" description="RING-type" evidence="18">
    <location>
        <begin position="1544"/>
        <end position="1590"/>
    </location>
</feature>
<dbReference type="Pfam" id="PF23009">
    <property type="entry name" value="UBC_like"/>
    <property type="match status" value="1"/>
</dbReference>
<dbReference type="eggNOG" id="KOG0803">
    <property type="taxonomic scope" value="Eukaryota"/>
</dbReference>
<dbReference type="PANTHER" id="PTHR12389">
    <property type="entry name" value="ZINC FINGER PROTEIN 294"/>
    <property type="match status" value="1"/>
</dbReference>
<keyword evidence="7" id="KW-0963">Cytoplasm</keyword>
<comment type="subcellular location">
    <subcellularLocation>
        <location evidence="2">Cytoplasm</location>
        <location evidence="2">Cytosol</location>
    </subcellularLocation>
</comment>
<evidence type="ECO:0000256" key="11">
    <source>
        <dbReference type="ARBA" id="ARBA00022771"/>
    </source>
</evidence>
<evidence type="ECO:0000313" key="19">
    <source>
        <dbReference type="EMBL" id="EXJ80612.1"/>
    </source>
</evidence>
<dbReference type="STRING" id="1182542.W9XJB9"/>
<dbReference type="Pfam" id="PF22999">
    <property type="entry name" value="LTN1_E3_ligase_6th"/>
    <property type="match status" value="1"/>
</dbReference>
<dbReference type="InterPro" id="IPR039804">
    <property type="entry name" value="RING-CH-C4HC3_LTN1"/>
</dbReference>
<feature type="compositionally biased region" description="Low complexity" evidence="17">
    <location>
        <begin position="7"/>
        <end position="23"/>
    </location>
</feature>
<dbReference type="GO" id="GO:0061630">
    <property type="term" value="F:ubiquitin protein ligase activity"/>
    <property type="evidence" value="ECO:0007669"/>
    <property type="project" value="UniProtKB-UniRule"/>
</dbReference>
<dbReference type="OrthoDB" id="6108at2759"/>
<dbReference type="HOGENOM" id="CLU_000471_0_0_1"/>
<dbReference type="PANTHER" id="PTHR12389:SF0">
    <property type="entry name" value="E3 UBIQUITIN-PROTEIN LIGASE LISTERIN"/>
    <property type="match status" value="1"/>
</dbReference>
<dbReference type="InterPro" id="IPR054476">
    <property type="entry name" value="Ltn1_N"/>
</dbReference>
<comment type="function">
    <text evidence="16">E3 ubiquitin-protein ligase. Component of the ribosome quality control complex (RQC), a ribosome-associated complex that mediates ubiquitination and extraction of incompletely synthesized nascent chains for proteasomal degradation.</text>
</comment>
<evidence type="ECO:0000256" key="8">
    <source>
        <dbReference type="ARBA" id="ARBA00022679"/>
    </source>
</evidence>
<dbReference type="PROSITE" id="PS50089">
    <property type="entry name" value="ZF_RING_2"/>
    <property type="match status" value="1"/>
</dbReference>
<sequence>MSKKFKSQASSARAASATFGSSSFGFGAPSNGFKSAASPLSYITEQPDLSGVSNPHIIVALRNLGKKDSTTKAKALEELQEHISSVTSADQIDSSLLEAWVGLYPRTSIDNSRRVRQLAHALQGSLTAVSGRRIAPLLSKVVGPWLSGVYDSDKLVARAAQDSISTAFKTEERRRALWKIYKDALIEYAEDAILVQTPKTLSDERSTSPDDAETKFVRVVGNAIYMLRQVLKSNFPGTSDGGVTEVPEGLKKIVTDKGLWEYSYSEDPNLRRAVCSLVAVCTETVSEHLSWNAISTCFIGKALHSSQLGSSRQLTEALLLLTVHRPEIWTSDYTSKTSASKRLFQYMRNGSQRGPADFWTTIATLLRRIPLEIWAPDHLDGTIQLTSATTLVNTFRAGVSHPEEPRQNLPTAWSAYASICFWVLDMLHDEDSKSTLTNEELFPLVTQFISQNAQQTSWKLPTSCDLQISAKILANILHHGLNYVFETAWLSLCQEVSDCIKLSLPETSKDFSKSQDAVVAQAQRLFRLKSSILQPDVLSQAERSHALRVFEKGDEDLIRVATDLLRTRNGKPYSAAFVLESITANPESPRPQWLESFLTSDALALLSSPSAEYIIAIILGRGQNIEQTISTLIHSSENKYCASALSRLLSQLSEEELSVNSELETFVLHNISASLGEDSVQRMTRAILQNPKLHASNFWKRCTQCILAQLSSDTDAASQQSTLNFLLSLFSRPDTVHLVSSGLGGELLSRLLVLSDSQHHDTADLANLLISKIKAAPSGQDSAATTSTMVIADQLSGNGVPLSIFTLIDLAKDTLKNKPLDSAESVPGILPSAAQWGDALRSQIGGRRPRSLAVTNALHGIIFLIEQKDARAPTRHLRDMDEFSLLFRLVLYVTRIASDTDILSRLSAEQLGVLYVHYPLALQLVNEKLTMESANDIWQNTSNEVVDEAADVLSQGNSLVQNWIHDDGLINTWIDAIRSTVGLTPQSYLTGLAFTDIASRYADEYGLSRILSSFNTEMEELHRAPEAIRSASLICVCRDKVVSTQQGRRLLNELISMGTDTKSEDSVMGLRPLVLLDLLLDGRSEPLNEIPGPRLIFFAQRLSRVLIDASDDLGYQTEAMRLLDPVLSASKDVYGAHWDNILQHIVSLWHDGHDLADNIPLLHASLRLYGRLKLLAESDACNEDLGESWTAAQVSLADGLVQCLEMFKIPEEETNQPRRMTAELLRRHLLHIPARHDVNMYPFLSSAEPAIRGAAYDLLHRSIPAEQEHLSLQLALEQKVAHLPNELLSLLLDTPGASELGPGSVRQTYLLRWHLVFDHFTRASYKLRERYTLDIKERDVLPRLLEVICDISRITTSRPVDASKADLETFRLGSDEMDGTAERSLAMHLYYCCLFYLPSLTRGWFLEQKNRVKLPLESWTQKYFSPSLISAAIRTVTEWVASQPQDDSEASVSVKASLGGSEVVASIAIDPESPPISLAISLPATYPLESPTVSSRTRVGVSEKNWQSWLRTFQIIIFSEGSIIEGLVAFRRNVQGALKGQSECAICYSIIGTDMQTPNKRCGTCRNTFHGTCLFRWFKSSNSSSCPLCRNNFNYA</sequence>
<dbReference type="FunFam" id="3.30.40.10:FF:000038">
    <property type="entry name" value="E3 ubiquitin-protein ligase listerin"/>
    <property type="match status" value="1"/>
</dbReference>
<evidence type="ECO:0000259" key="18">
    <source>
        <dbReference type="PROSITE" id="PS50089"/>
    </source>
</evidence>
<dbReference type="UniPathway" id="UPA00143"/>
<dbReference type="Gene3D" id="1.25.10.10">
    <property type="entry name" value="Leucine-rich Repeat Variant"/>
    <property type="match status" value="1"/>
</dbReference>
<dbReference type="GO" id="GO:1990112">
    <property type="term" value="C:RQC complex"/>
    <property type="evidence" value="ECO:0007669"/>
    <property type="project" value="UniProtKB-UniRule"/>
</dbReference>
<protein>
    <recommendedName>
        <fullName evidence="6 16">E3 ubiquitin-protein ligase listerin</fullName>
        <ecNumber evidence="5 16">2.3.2.27</ecNumber>
    </recommendedName>
    <alternativeName>
        <fullName evidence="16">RING-type E3 ubiquitin transferase listerin</fullName>
    </alternativeName>
</protein>
<dbReference type="Gene3D" id="3.30.40.10">
    <property type="entry name" value="Zinc/RING finger domain, C3HC4 (zinc finger)"/>
    <property type="match status" value="1"/>
</dbReference>
<keyword evidence="13 16" id="KW-0862">Zinc</keyword>
<dbReference type="InterPro" id="IPR016024">
    <property type="entry name" value="ARM-type_fold"/>
</dbReference>
<dbReference type="SUPFAM" id="SSF57850">
    <property type="entry name" value="RING/U-box"/>
    <property type="match status" value="1"/>
</dbReference>
<evidence type="ECO:0000256" key="16">
    <source>
        <dbReference type="RuleBase" id="RU367090"/>
    </source>
</evidence>
<dbReference type="Proteomes" id="UP000019478">
    <property type="component" value="Unassembled WGS sequence"/>
</dbReference>
<dbReference type="InterPro" id="IPR039795">
    <property type="entry name" value="LTN1/Rkr1"/>
</dbReference>
<dbReference type="CDD" id="cd16491">
    <property type="entry name" value="RING-CH-C4HC3_LTN1"/>
    <property type="match status" value="1"/>
</dbReference>
<dbReference type="InterPro" id="IPR054477">
    <property type="entry name" value="LTN1_E3_ligase_6th"/>
</dbReference>
<evidence type="ECO:0000256" key="13">
    <source>
        <dbReference type="ARBA" id="ARBA00022833"/>
    </source>
</evidence>
<dbReference type="GO" id="GO:0072344">
    <property type="term" value="P:rescue of stalled ribosome"/>
    <property type="evidence" value="ECO:0007669"/>
    <property type="project" value="UniProtKB-UniRule"/>
</dbReference>
<dbReference type="GO" id="GO:0008270">
    <property type="term" value="F:zinc ion binding"/>
    <property type="evidence" value="ECO:0007669"/>
    <property type="project" value="UniProtKB-KW"/>
</dbReference>
<dbReference type="SMART" id="SM00744">
    <property type="entry name" value="RINGv"/>
    <property type="match status" value="1"/>
</dbReference>
<proteinExistence type="inferred from homology"/>
<reference evidence="19 20" key="1">
    <citation type="submission" date="2013-03" db="EMBL/GenBank/DDBJ databases">
        <title>The Genome Sequence of Capronia epimyces CBS 606.96.</title>
        <authorList>
            <consortium name="The Broad Institute Genomics Platform"/>
            <person name="Cuomo C."/>
            <person name="de Hoog S."/>
            <person name="Gorbushina A."/>
            <person name="Walker B."/>
            <person name="Young S.K."/>
            <person name="Zeng Q."/>
            <person name="Gargeya S."/>
            <person name="Fitzgerald M."/>
            <person name="Haas B."/>
            <person name="Abouelleil A."/>
            <person name="Allen A.W."/>
            <person name="Alvarado L."/>
            <person name="Arachchi H.M."/>
            <person name="Berlin A.M."/>
            <person name="Chapman S.B."/>
            <person name="Gainer-Dewar J."/>
            <person name="Goldberg J."/>
            <person name="Griggs A."/>
            <person name="Gujja S."/>
            <person name="Hansen M."/>
            <person name="Howarth C."/>
            <person name="Imamovic A."/>
            <person name="Ireland A."/>
            <person name="Larimer J."/>
            <person name="McCowan C."/>
            <person name="Murphy C."/>
            <person name="Pearson M."/>
            <person name="Poon T.W."/>
            <person name="Priest M."/>
            <person name="Roberts A."/>
            <person name="Saif S."/>
            <person name="Shea T."/>
            <person name="Sisk P."/>
            <person name="Sykes S."/>
            <person name="Wortman J."/>
            <person name="Nusbaum C."/>
            <person name="Birren B."/>
        </authorList>
    </citation>
    <scope>NUCLEOTIDE SEQUENCE [LARGE SCALE GENOMIC DNA]</scope>
    <source>
        <strain evidence="19 20">CBS 606.96</strain>
    </source>
</reference>
<dbReference type="EC" id="2.3.2.27" evidence="5 16"/>
<evidence type="ECO:0000256" key="6">
    <source>
        <dbReference type="ARBA" id="ARBA00017157"/>
    </source>
</evidence>
<evidence type="ECO:0000256" key="15">
    <source>
        <dbReference type="PROSITE-ProRule" id="PRU00175"/>
    </source>
</evidence>
<comment type="pathway">
    <text evidence="3 16">Protein modification; protein ubiquitination.</text>
</comment>
<dbReference type="Pfam" id="PF22958">
    <property type="entry name" value="Ltn1_1st"/>
    <property type="match status" value="1"/>
</dbReference>
<dbReference type="InterPro" id="IPR001841">
    <property type="entry name" value="Znf_RING"/>
</dbReference>
<dbReference type="InterPro" id="IPR011016">
    <property type="entry name" value="Znf_RING-CH"/>
</dbReference>
<evidence type="ECO:0000256" key="2">
    <source>
        <dbReference type="ARBA" id="ARBA00004514"/>
    </source>
</evidence>
<dbReference type="RefSeq" id="XP_007735200.1">
    <property type="nucleotide sequence ID" value="XM_007737010.1"/>
</dbReference>
<keyword evidence="12 16" id="KW-0833">Ubl conjugation pathway</keyword>
<evidence type="ECO:0000256" key="10">
    <source>
        <dbReference type="ARBA" id="ARBA00022737"/>
    </source>
</evidence>
<dbReference type="GO" id="GO:0043023">
    <property type="term" value="F:ribosomal large subunit binding"/>
    <property type="evidence" value="ECO:0007669"/>
    <property type="project" value="TreeGrafter"/>
</dbReference>
<evidence type="ECO:0000256" key="3">
    <source>
        <dbReference type="ARBA" id="ARBA00004906"/>
    </source>
</evidence>
<comment type="function">
    <text evidence="14">E3 ubiquitin-protein ligase component of the ribosome quality control complex (RQC), a ribosome-associated complex that mediates ubiquitination and extraction of incompletely synthesized nascent chains for proteasomal degradation. Mediates ubiquitination of proteins derived from mRNAs lacking stop codons (non-stop proteins) and other translation arrest products induced by poly-lysine sequences and tandem rare codons. Ubiquitination leads to CDC48 recruitment for extraction and degradation of the incomplete translation product. May indirectly play a role in chromatin function and transcription.</text>
</comment>
<evidence type="ECO:0000256" key="9">
    <source>
        <dbReference type="ARBA" id="ARBA00022723"/>
    </source>
</evidence>
<evidence type="ECO:0000313" key="20">
    <source>
        <dbReference type="Proteomes" id="UP000019478"/>
    </source>
</evidence>
<dbReference type="InterPro" id="IPR054478">
    <property type="entry name" value="LTN1_UBC"/>
</dbReference>
<keyword evidence="10" id="KW-0677">Repeat</keyword>
<dbReference type="Pfam" id="PF13639">
    <property type="entry name" value="zf-RING_2"/>
    <property type="match status" value="1"/>
</dbReference>
<keyword evidence="9 16" id="KW-0479">Metal-binding</keyword>
<comment type="subunit">
    <text evidence="16">Component of the ribosome quality control complex (RQC).</text>
</comment>
<evidence type="ECO:0000256" key="12">
    <source>
        <dbReference type="ARBA" id="ARBA00022786"/>
    </source>
</evidence>
<dbReference type="InterPro" id="IPR013083">
    <property type="entry name" value="Znf_RING/FYVE/PHD"/>
</dbReference>
<dbReference type="SUPFAM" id="SSF48371">
    <property type="entry name" value="ARM repeat"/>
    <property type="match status" value="1"/>
</dbReference>
<evidence type="ECO:0000256" key="1">
    <source>
        <dbReference type="ARBA" id="ARBA00000900"/>
    </source>
</evidence>
<keyword evidence="11 15" id="KW-0863">Zinc-finger</keyword>
<dbReference type="InterPro" id="IPR011989">
    <property type="entry name" value="ARM-like"/>
</dbReference>
<feature type="region of interest" description="Disordered" evidence="17">
    <location>
        <begin position="1"/>
        <end position="23"/>
    </location>
</feature>
<dbReference type="GeneID" id="19171000"/>
<dbReference type="GO" id="GO:0016567">
    <property type="term" value="P:protein ubiquitination"/>
    <property type="evidence" value="ECO:0007669"/>
    <property type="project" value="UniProtKB-UniPathway"/>
</dbReference>
<evidence type="ECO:0000256" key="7">
    <source>
        <dbReference type="ARBA" id="ARBA00022490"/>
    </source>
</evidence>
<evidence type="ECO:0000256" key="17">
    <source>
        <dbReference type="SAM" id="MobiDB-lite"/>
    </source>
</evidence>